<accession>A0A401Q2B9</accession>
<sequence>HSPTNKVLYARDVSHYKEEVKAYYQQIADMGAVTKEEMEIFLTEESKKHENEFKEWSAMVELGKYVQRYSVQSSYKLDYYLLMVQPHINVNVIFQHVAEA</sequence>
<dbReference type="GO" id="GO:0050772">
    <property type="term" value="P:positive regulation of axonogenesis"/>
    <property type="evidence" value="ECO:0007669"/>
    <property type="project" value="TreeGrafter"/>
</dbReference>
<dbReference type="GO" id="GO:0002116">
    <property type="term" value="C:semaphorin receptor complex"/>
    <property type="evidence" value="ECO:0007669"/>
    <property type="project" value="TreeGrafter"/>
</dbReference>
<keyword evidence="3" id="KW-1185">Reference proteome</keyword>
<dbReference type="OrthoDB" id="125363at2759"/>
<evidence type="ECO:0000259" key="1">
    <source>
        <dbReference type="Pfam" id="PF08337"/>
    </source>
</evidence>
<organism evidence="2 3">
    <name type="scientific">Scyliorhinus torazame</name>
    <name type="common">Cloudy catshark</name>
    <name type="synonym">Catulus torazame</name>
    <dbReference type="NCBI Taxonomy" id="75743"/>
    <lineage>
        <taxon>Eukaryota</taxon>
        <taxon>Metazoa</taxon>
        <taxon>Chordata</taxon>
        <taxon>Craniata</taxon>
        <taxon>Vertebrata</taxon>
        <taxon>Chondrichthyes</taxon>
        <taxon>Elasmobranchii</taxon>
        <taxon>Galeomorphii</taxon>
        <taxon>Galeoidea</taxon>
        <taxon>Carcharhiniformes</taxon>
        <taxon>Scyliorhinidae</taxon>
        <taxon>Scyliorhinus</taxon>
    </lineage>
</organism>
<dbReference type="GO" id="GO:0017154">
    <property type="term" value="F:semaphorin receptor activity"/>
    <property type="evidence" value="ECO:0007669"/>
    <property type="project" value="InterPro"/>
</dbReference>
<dbReference type="Gene3D" id="1.10.506.10">
    <property type="entry name" value="GTPase Activation - p120gap, domain 1"/>
    <property type="match status" value="1"/>
</dbReference>
<dbReference type="STRING" id="75743.A0A401Q2B9"/>
<dbReference type="GO" id="GO:0007162">
    <property type="term" value="P:negative regulation of cell adhesion"/>
    <property type="evidence" value="ECO:0007669"/>
    <property type="project" value="TreeGrafter"/>
</dbReference>
<comment type="caution">
    <text evidence="2">The sequence shown here is derived from an EMBL/GenBank/DDBJ whole genome shotgun (WGS) entry which is preliminary data.</text>
</comment>
<evidence type="ECO:0000313" key="3">
    <source>
        <dbReference type="Proteomes" id="UP000288216"/>
    </source>
</evidence>
<dbReference type="Proteomes" id="UP000288216">
    <property type="component" value="Unassembled WGS sequence"/>
</dbReference>
<dbReference type="InterPro" id="IPR031148">
    <property type="entry name" value="Plexin"/>
</dbReference>
<feature type="non-terminal residue" evidence="2">
    <location>
        <position position="1"/>
    </location>
</feature>
<dbReference type="PANTHER" id="PTHR22625:SF4">
    <property type="entry name" value="PLEXIN-C1"/>
    <property type="match status" value="1"/>
</dbReference>
<evidence type="ECO:0000313" key="2">
    <source>
        <dbReference type="EMBL" id="GCB79473.1"/>
    </source>
</evidence>
<dbReference type="Pfam" id="PF08337">
    <property type="entry name" value="Plexin_cytopl"/>
    <property type="match status" value="1"/>
</dbReference>
<proteinExistence type="predicted"/>
<gene>
    <name evidence="2" type="ORF">scyTo_0016961</name>
</gene>
<dbReference type="GO" id="GO:0030334">
    <property type="term" value="P:regulation of cell migration"/>
    <property type="evidence" value="ECO:0007669"/>
    <property type="project" value="TreeGrafter"/>
</dbReference>
<dbReference type="GO" id="GO:0008360">
    <property type="term" value="P:regulation of cell shape"/>
    <property type="evidence" value="ECO:0007669"/>
    <property type="project" value="TreeGrafter"/>
</dbReference>
<dbReference type="GO" id="GO:0005886">
    <property type="term" value="C:plasma membrane"/>
    <property type="evidence" value="ECO:0007669"/>
    <property type="project" value="TreeGrafter"/>
</dbReference>
<dbReference type="PANTHER" id="PTHR22625">
    <property type="entry name" value="PLEXIN"/>
    <property type="match status" value="1"/>
</dbReference>
<feature type="domain" description="Plexin cytoplasmic RasGAP" evidence="1">
    <location>
        <begin position="1"/>
        <end position="72"/>
    </location>
</feature>
<dbReference type="InterPro" id="IPR013548">
    <property type="entry name" value="Plexin_cytoplasmic_RasGAP_dom"/>
</dbReference>
<dbReference type="EMBL" id="BFAA01010662">
    <property type="protein sequence ID" value="GCB79473.1"/>
    <property type="molecule type" value="Genomic_DNA"/>
</dbReference>
<name>A0A401Q2B9_SCYTO</name>
<dbReference type="AlphaFoldDB" id="A0A401Q2B9"/>
<reference evidence="2 3" key="1">
    <citation type="journal article" date="2018" name="Nat. Ecol. Evol.">
        <title>Shark genomes provide insights into elasmobranch evolution and the origin of vertebrates.</title>
        <authorList>
            <person name="Hara Y"/>
            <person name="Yamaguchi K"/>
            <person name="Onimaru K"/>
            <person name="Kadota M"/>
            <person name="Koyanagi M"/>
            <person name="Keeley SD"/>
            <person name="Tatsumi K"/>
            <person name="Tanaka K"/>
            <person name="Motone F"/>
            <person name="Kageyama Y"/>
            <person name="Nozu R"/>
            <person name="Adachi N"/>
            <person name="Nishimura O"/>
            <person name="Nakagawa R"/>
            <person name="Tanegashima C"/>
            <person name="Kiyatake I"/>
            <person name="Matsumoto R"/>
            <person name="Murakumo K"/>
            <person name="Nishida K"/>
            <person name="Terakita A"/>
            <person name="Kuratani S"/>
            <person name="Sato K"/>
            <person name="Hyodo S Kuraku.S."/>
        </authorList>
    </citation>
    <scope>NUCLEOTIDE SEQUENCE [LARGE SCALE GENOMIC DNA]</scope>
</reference>
<protein>
    <recommendedName>
        <fullName evidence="1">Plexin cytoplasmic RasGAP domain-containing protein</fullName>
    </recommendedName>
</protein>
<dbReference type="InterPro" id="IPR008936">
    <property type="entry name" value="Rho_GTPase_activation_prot"/>
</dbReference>